<feature type="signal peptide" evidence="1">
    <location>
        <begin position="1"/>
        <end position="21"/>
    </location>
</feature>
<reference evidence="2" key="1">
    <citation type="submission" date="2020-07" db="EMBL/GenBank/DDBJ databases">
        <title>The High-quality genome of the commercially important snow crab, Chionoecetes opilio.</title>
        <authorList>
            <person name="Jeong J.-H."/>
            <person name="Ryu S."/>
        </authorList>
    </citation>
    <scope>NUCLEOTIDE SEQUENCE</scope>
    <source>
        <strain evidence="2">MADBK_172401_WGS</strain>
        <tissue evidence="2">Digestive gland</tissue>
    </source>
</reference>
<sequence length="80" mass="8677">MCGWRSPRRHRKRASTILSAVLAVQLIREMGRGLVGSLGLGMGWMSASFHAEGKQPAIQEELIRARSAASLSAPAWASME</sequence>
<evidence type="ECO:0000256" key="1">
    <source>
        <dbReference type="SAM" id="SignalP"/>
    </source>
</evidence>
<dbReference type="AlphaFoldDB" id="A0A8J4XYS3"/>
<evidence type="ECO:0000313" key="3">
    <source>
        <dbReference type="Proteomes" id="UP000770661"/>
    </source>
</evidence>
<keyword evidence="1" id="KW-0732">Signal</keyword>
<dbReference type="Proteomes" id="UP000770661">
    <property type="component" value="Unassembled WGS sequence"/>
</dbReference>
<feature type="chain" id="PRO_5035309102" evidence="1">
    <location>
        <begin position="22"/>
        <end position="80"/>
    </location>
</feature>
<dbReference type="EMBL" id="JACEEZ010018980">
    <property type="protein sequence ID" value="KAG0716277.1"/>
    <property type="molecule type" value="Genomic_DNA"/>
</dbReference>
<organism evidence="2 3">
    <name type="scientific">Chionoecetes opilio</name>
    <name type="common">Atlantic snow crab</name>
    <name type="synonym">Cancer opilio</name>
    <dbReference type="NCBI Taxonomy" id="41210"/>
    <lineage>
        <taxon>Eukaryota</taxon>
        <taxon>Metazoa</taxon>
        <taxon>Ecdysozoa</taxon>
        <taxon>Arthropoda</taxon>
        <taxon>Crustacea</taxon>
        <taxon>Multicrustacea</taxon>
        <taxon>Malacostraca</taxon>
        <taxon>Eumalacostraca</taxon>
        <taxon>Eucarida</taxon>
        <taxon>Decapoda</taxon>
        <taxon>Pleocyemata</taxon>
        <taxon>Brachyura</taxon>
        <taxon>Eubrachyura</taxon>
        <taxon>Majoidea</taxon>
        <taxon>Majidae</taxon>
        <taxon>Chionoecetes</taxon>
    </lineage>
</organism>
<evidence type="ECO:0000313" key="2">
    <source>
        <dbReference type="EMBL" id="KAG0716277.1"/>
    </source>
</evidence>
<comment type="caution">
    <text evidence="2">The sequence shown here is derived from an EMBL/GenBank/DDBJ whole genome shotgun (WGS) entry which is preliminary data.</text>
</comment>
<gene>
    <name evidence="2" type="ORF">GWK47_010091</name>
</gene>
<proteinExistence type="predicted"/>
<protein>
    <submittedName>
        <fullName evidence="2">Uncharacterized protein</fullName>
    </submittedName>
</protein>
<keyword evidence="3" id="KW-1185">Reference proteome</keyword>
<accession>A0A8J4XYS3</accession>
<name>A0A8J4XYS3_CHIOP</name>